<dbReference type="EMBL" id="NXGJ01000002">
    <property type="protein sequence ID" value="PRM88650.1"/>
    <property type="molecule type" value="Genomic_DNA"/>
</dbReference>
<proteinExistence type="predicted"/>
<dbReference type="Proteomes" id="UP000239065">
    <property type="component" value="Unassembled WGS sequence"/>
</dbReference>
<gene>
    <name evidence="1" type="ORF">CJ669_03190</name>
</gene>
<accession>A0A2S9SPZ1</accession>
<dbReference type="InterPro" id="IPR008840">
    <property type="entry name" value="Sipho_Gp157"/>
</dbReference>
<dbReference type="RefSeq" id="WP_105908666.1">
    <property type="nucleotide sequence ID" value="NZ_NXGJ01000002.1"/>
</dbReference>
<protein>
    <submittedName>
        <fullName evidence="1">Uncharacterized protein</fullName>
    </submittedName>
</protein>
<comment type="caution">
    <text evidence="1">The sequence shown here is derived from an EMBL/GenBank/DDBJ whole genome shotgun (WGS) entry which is preliminary data.</text>
</comment>
<organism evidence="1 2">
    <name type="scientific">Aliarcobacter cryaerophilus</name>
    <dbReference type="NCBI Taxonomy" id="28198"/>
    <lineage>
        <taxon>Bacteria</taxon>
        <taxon>Pseudomonadati</taxon>
        <taxon>Campylobacterota</taxon>
        <taxon>Epsilonproteobacteria</taxon>
        <taxon>Campylobacterales</taxon>
        <taxon>Arcobacteraceae</taxon>
        <taxon>Aliarcobacter</taxon>
    </lineage>
</organism>
<reference evidence="1 2" key="1">
    <citation type="submission" date="2017-09" db="EMBL/GenBank/DDBJ databases">
        <title>Reassesment of A. cryaerophilus.</title>
        <authorList>
            <person name="Perez-Cataluna A."/>
            <person name="Collado L."/>
            <person name="Salgado O."/>
            <person name="Lefinanco V."/>
            <person name="Figueras M.J."/>
        </authorList>
    </citation>
    <scope>NUCLEOTIDE SEQUENCE [LARGE SCALE GENOMIC DNA]</scope>
    <source>
        <strain evidence="1 2">LMG 9861</strain>
    </source>
</reference>
<name>A0A2S9SPZ1_9BACT</name>
<evidence type="ECO:0000313" key="1">
    <source>
        <dbReference type="EMBL" id="PRM88650.1"/>
    </source>
</evidence>
<dbReference type="AlphaFoldDB" id="A0A2S9SPZ1"/>
<dbReference type="Pfam" id="PF05565">
    <property type="entry name" value="Sipho_Gp157"/>
    <property type="match status" value="1"/>
</dbReference>
<evidence type="ECO:0000313" key="2">
    <source>
        <dbReference type="Proteomes" id="UP000239065"/>
    </source>
</evidence>
<sequence>MKLIDYKLQTQFENLNELKSQKYIKEYLKSILEDTSKPYYQKSDYIGLCLDEISNKIDFISVDIKQMQEHKKKLQTALKLAKELVAEIFMEYGIDKIDGNFISSLTLTKESQSSKTDIVVLDANAVMGLGYVKFSPDIDAIKIAIESNNKDKEELEKYINTITTTSTNKAKIRVNAKKRTDEVAPITVELLPNLLTTEIEDNNENNTLPNVA</sequence>